<dbReference type="STRING" id="27334.A0A0A2J4Z1"/>
<dbReference type="Pfam" id="PF07690">
    <property type="entry name" value="MFS_1"/>
    <property type="match status" value="1"/>
</dbReference>
<reference evidence="8 9" key="1">
    <citation type="journal article" date="2015" name="Mol. Plant Microbe Interact.">
        <title>Genome, transcriptome, and functional analyses of Penicillium expansum provide new insights into secondary metabolism and pathogenicity.</title>
        <authorList>
            <person name="Ballester A.R."/>
            <person name="Marcet-Houben M."/>
            <person name="Levin E."/>
            <person name="Sela N."/>
            <person name="Selma-Lazaro C."/>
            <person name="Carmona L."/>
            <person name="Wisniewski M."/>
            <person name="Droby S."/>
            <person name="Gonzalez-Candelas L."/>
            <person name="Gabaldon T."/>
        </authorList>
    </citation>
    <scope>NUCLEOTIDE SEQUENCE [LARGE SCALE GENOMIC DNA]</scope>
    <source>
        <strain evidence="8 9">MD-8</strain>
    </source>
</reference>
<feature type="transmembrane region" description="Helical" evidence="6">
    <location>
        <begin position="41"/>
        <end position="58"/>
    </location>
</feature>
<evidence type="ECO:0000256" key="1">
    <source>
        <dbReference type="ARBA" id="ARBA00004141"/>
    </source>
</evidence>
<dbReference type="PANTHER" id="PTHR23502:SF34">
    <property type="entry name" value="PROTEIN HOL1"/>
    <property type="match status" value="1"/>
</dbReference>
<evidence type="ECO:0000256" key="4">
    <source>
        <dbReference type="ARBA" id="ARBA00023136"/>
    </source>
</evidence>
<feature type="transmembrane region" description="Helical" evidence="6">
    <location>
        <begin position="307"/>
        <end position="325"/>
    </location>
</feature>
<feature type="transmembrane region" description="Helical" evidence="6">
    <location>
        <begin position="396"/>
        <end position="415"/>
    </location>
</feature>
<dbReference type="InterPro" id="IPR011701">
    <property type="entry name" value="MFS"/>
</dbReference>
<comment type="caution">
    <text evidence="8">The sequence shown here is derived from an EMBL/GenBank/DDBJ whole genome shotgun (WGS) entry which is preliminary data.</text>
</comment>
<dbReference type="GO" id="GO:0022857">
    <property type="term" value="F:transmembrane transporter activity"/>
    <property type="evidence" value="ECO:0007669"/>
    <property type="project" value="InterPro"/>
</dbReference>
<feature type="transmembrane region" description="Helical" evidence="6">
    <location>
        <begin position="108"/>
        <end position="125"/>
    </location>
</feature>
<dbReference type="PROSITE" id="PS50850">
    <property type="entry name" value="MFS"/>
    <property type="match status" value="1"/>
</dbReference>
<dbReference type="Proteomes" id="UP000030143">
    <property type="component" value="Unassembled WGS sequence"/>
</dbReference>
<proteinExistence type="predicted"/>
<dbReference type="EMBL" id="JQFZ01000341">
    <property type="protein sequence ID" value="KGO50404.1"/>
    <property type="molecule type" value="Genomic_DNA"/>
</dbReference>
<feature type="transmembrane region" description="Helical" evidence="6">
    <location>
        <begin position="166"/>
        <end position="186"/>
    </location>
</feature>
<evidence type="ECO:0000256" key="3">
    <source>
        <dbReference type="ARBA" id="ARBA00022989"/>
    </source>
</evidence>
<dbReference type="GeneID" id="27675421"/>
<feature type="transmembrane region" description="Helical" evidence="6">
    <location>
        <begin position="79"/>
        <end position="102"/>
    </location>
</feature>
<feature type="region of interest" description="Disordered" evidence="5">
    <location>
        <begin position="229"/>
        <end position="248"/>
    </location>
</feature>
<keyword evidence="3 6" id="KW-1133">Transmembrane helix</keyword>
<dbReference type="PhylomeDB" id="A0A0A2J4Z1"/>
<name>A0A0A2J4Z1_PENEN</name>
<accession>A0A0A2J4Z1</accession>
<comment type="subcellular location">
    <subcellularLocation>
        <location evidence="1">Membrane</location>
        <topology evidence="1">Multi-pass membrane protein</topology>
    </subcellularLocation>
</comment>
<gene>
    <name evidence="8" type="ORF">PEX2_027270</name>
</gene>
<evidence type="ECO:0000259" key="7">
    <source>
        <dbReference type="PROSITE" id="PS50850"/>
    </source>
</evidence>
<evidence type="ECO:0000313" key="9">
    <source>
        <dbReference type="Proteomes" id="UP000030143"/>
    </source>
</evidence>
<organism evidence="8 9">
    <name type="scientific">Penicillium expansum</name>
    <name type="common">Blue mold rot fungus</name>
    <dbReference type="NCBI Taxonomy" id="27334"/>
    <lineage>
        <taxon>Eukaryota</taxon>
        <taxon>Fungi</taxon>
        <taxon>Dikarya</taxon>
        <taxon>Ascomycota</taxon>
        <taxon>Pezizomycotina</taxon>
        <taxon>Eurotiomycetes</taxon>
        <taxon>Eurotiomycetidae</taxon>
        <taxon>Eurotiales</taxon>
        <taxon>Aspergillaceae</taxon>
        <taxon>Penicillium</taxon>
    </lineage>
</organism>
<dbReference type="Gene3D" id="1.20.1250.20">
    <property type="entry name" value="MFS general substrate transporter like domains"/>
    <property type="match status" value="1"/>
</dbReference>
<dbReference type="HOGENOM" id="CLU_008455_13_3_1"/>
<dbReference type="RefSeq" id="XP_016593649.1">
    <property type="nucleotide sequence ID" value="XM_016740002.1"/>
</dbReference>
<feature type="transmembrane region" description="Helical" evidence="6">
    <location>
        <begin position="198"/>
        <end position="218"/>
    </location>
</feature>
<evidence type="ECO:0000256" key="5">
    <source>
        <dbReference type="SAM" id="MobiDB-lite"/>
    </source>
</evidence>
<dbReference type="PANTHER" id="PTHR23502">
    <property type="entry name" value="MAJOR FACILITATOR SUPERFAMILY"/>
    <property type="match status" value="1"/>
</dbReference>
<keyword evidence="2 6" id="KW-0812">Transmembrane</keyword>
<feature type="domain" description="Major facilitator superfamily (MFS) profile" evidence="7">
    <location>
        <begin position="40"/>
        <end position="510"/>
    </location>
</feature>
<dbReference type="FunFam" id="1.20.1250.20:FF:000224">
    <property type="entry name" value="MFS transporter, putative"/>
    <property type="match status" value="1"/>
</dbReference>
<dbReference type="InterPro" id="IPR020846">
    <property type="entry name" value="MFS_dom"/>
</dbReference>
<dbReference type="AlphaFoldDB" id="A0A0A2J4Z1"/>
<keyword evidence="9" id="KW-1185">Reference proteome</keyword>
<dbReference type="GO" id="GO:0005886">
    <property type="term" value="C:plasma membrane"/>
    <property type="evidence" value="ECO:0007669"/>
    <property type="project" value="TreeGrafter"/>
</dbReference>
<feature type="transmembrane region" description="Helical" evidence="6">
    <location>
        <begin position="488"/>
        <end position="511"/>
    </location>
</feature>
<dbReference type="VEuPathDB" id="FungiDB:PEXP_025230"/>
<keyword evidence="4 6" id="KW-0472">Membrane</keyword>
<evidence type="ECO:0000256" key="6">
    <source>
        <dbReference type="SAM" id="Phobius"/>
    </source>
</evidence>
<dbReference type="OrthoDB" id="5215911at2759"/>
<feature type="transmembrane region" description="Helical" evidence="6">
    <location>
        <begin position="351"/>
        <end position="375"/>
    </location>
</feature>
<dbReference type="SUPFAM" id="SSF103473">
    <property type="entry name" value="MFS general substrate transporter"/>
    <property type="match status" value="1"/>
</dbReference>
<protein>
    <submittedName>
        <fullName evidence="8">Major facilitator superfamily domain, general substrate transporter</fullName>
    </submittedName>
</protein>
<dbReference type="InterPro" id="IPR036259">
    <property type="entry name" value="MFS_trans_sf"/>
</dbReference>
<feature type="transmembrane region" description="Helical" evidence="6">
    <location>
        <begin position="460"/>
        <end position="482"/>
    </location>
</feature>
<evidence type="ECO:0000256" key="2">
    <source>
        <dbReference type="ARBA" id="ARBA00022692"/>
    </source>
</evidence>
<sequence length="534" mass="58990">MEDDLQLNGTERICVDGEVALIPSPTNSPNDPLNWSTWRRYWHSFLVLVFVALTAATANDASSAGNGMNAELGITWDQINIAAGVLFVGIGYTTLLLGPAPFLYGRRISYLICLVFSVIGSIGLARTQNVGDNIWSQLFVGASESCAEALAQLSLSDLFFQHQRGLVLGLYVLATSIGTFTGPLVSSFIVDSPLGWRWVGWLAVIISGALIVVFYFTLEETSFDRNNPIHGHDARPVNAEPTSNNLPVEKKDEPIASVQPTPSDRELDEECGQEKGNTYFQRIALITPSPTLVGTGFKQYGRRLLHTLRVFTFPAVLYSGLQWGAQDAWLTFYLTVETDNWYDAPWNYTDAAVGIMNVPTLIGSVLGCIYGGWFSDFFVMWMAKRNKGIFEAEQRLWLLLPVAFIGPAGLMLFGIGSDKGWDWHLPYLGLGFIGFGWGCAGDLSMAYLMDAYPDMVLEGMVGVSVINNTIGCIFTFTAQNWLDAQSLAQVFIAIGVLSFCFIMTTVPMIYWGKKCRKMTQKQYEAFLLLRDGPS</sequence>
<feature type="transmembrane region" description="Helical" evidence="6">
    <location>
        <begin position="427"/>
        <end position="448"/>
    </location>
</feature>
<evidence type="ECO:0000313" key="8">
    <source>
        <dbReference type="EMBL" id="KGO50404.1"/>
    </source>
</evidence>